<keyword evidence="2" id="KW-1185">Reference proteome</keyword>
<dbReference type="EMBL" id="KZ825805">
    <property type="protein sequence ID" value="PYH99110.1"/>
    <property type="molecule type" value="Genomic_DNA"/>
</dbReference>
<evidence type="ECO:0000313" key="1">
    <source>
        <dbReference type="EMBL" id="PYH99110.1"/>
    </source>
</evidence>
<protein>
    <submittedName>
        <fullName evidence="1">Uncharacterized protein</fullName>
    </submittedName>
</protein>
<dbReference type="VEuPathDB" id="FungiDB:BO71DRAFT_247980"/>
<dbReference type="AlphaFoldDB" id="A0A319DN89"/>
<gene>
    <name evidence="1" type="ORF">BO71DRAFT_247980</name>
</gene>
<organism evidence="1 2">
    <name type="scientific">Aspergillus ellipticus CBS 707.79</name>
    <dbReference type="NCBI Taxonomy" id="1448320"/>
    <lineage>
        <taxon>Eukaryota</taxon>
        <taxon>Fungi</taxon>
        <taxon>Dikarya</taxon>
        <taxon>Ascomycota</taxon>
        <taxon>Pezizomycotina</taxon>
        <taxon>Eurotiomycetes</taxon>
        <taxon>Eurotiomycetidae</taxon>
        <taxon>Eurotiales</taxon>
        <taxon>Aspergillaceae</taxon>
        <taxon>Aspergillus</taxon>
        <taxon>Aspergillus subgen. Circumdati</taxon>
    </lineage>
</organism>
<reference evidence="1 2" key="1">
    <citation type="submission" date="2018-02" db="EMBL/GenBank/DDBJ databases">
        <title>The genomes of Aspergillus section Nigri reveals drivers in fungal speciation.</title>
        <authorList>
            <consortium name="DOE Joint Genome Institute"/>
            <person name="Vesth T.C."/>
            <person name="Nybo J."/>
            <person name="Theobald S."/>
            <person name="Brandl J."/>
            <person name="Frisvad J.C."/>
            <person name="Nielsen K.F."/>
            <person name="Lyhne E.K."/>
            <person name="Kogle M.E."/>
            <person name="Kuo A."/>
            <person name="Riley R."/>
            <person name="Clum A."/>
            <person name="Nolan M."/>
            <person name="Lipzen A."/>
            <person name="Salamov A."/>
            <person name="Henrissat B."/>
            <person name="Wiebenga A."/>
            <person name="De vries R.P."/>
            <person name="Grigoriev I.V."/>
            <person name="Mortensen U.H."/>
            <person name="Andersen M.R."/>
            <person name="Baker S.E."/>
        </authorList>
    </citation>
    <scope>NUCLEOTIDE SEQUENCE [LARGE SCALE GENOMIC DNA]</scope>
    <source>
        <strain evidence="1 2">CBS 707.79</strain>
    </source>
</reference>
<sequence length="83" mass="8807">MALTARLPDPVILTCIRLHASSQSFPGVSHGSPPARHTSSGEQTGSIIYTVAQTQGEKECFWLVLGLLKGSHPDLGISARPQV</sequence>
<dbReference type="Proteomes" id="UP000247810">
    <property type="component" value="Unassembled WGS sequence"/>
</dbReference>
<proteinExistence type="predicted"/>
<evidence type="ECO:0000313" key="2">
    <source>
        <dbReference type="Proteomes" id="UP000247810"/>
    </source>
</evidence>
<name>A0A319DN89_9EURO</name>
<accession>A0A319DN89</accession>